<keyword evidence="1" id="KW-0175">Coiled coil</keyword>
<name>A0AB74QHS3_CLODI</name>
<evidence type="ECO:0000256" key="1">
    <source>
        <dbReference type="SAM" id="Coils"/>
    </source>
</evidence>
<proteinExistence type="predicted"/>
<dbReference type="Proteomes" id="UP000411588">
    <property type="component" value="Unassembled WGS sequence"/>
</dbReference>
<organism evidence="2 3">
    <name type="scientific">Clostridioides difficile</name>
    <name type="common">Peptoclostridium difficile</name>
    <dbReference type="NCBI Taxonomy" id="1496"/>
    <lineage>
        <taxon>Bacteria</taxon>
        <taxon>Bacillati</taxon>
        <taxon>Bacillota</taxon>
        <taxon>Clostridia</taxon>
        <taxon>Peptostreptococcales</taxon>
        <taxon>Peptostreptococcaceae</taxon>
        <taxon>Clostridioides</taxon>
    </lineage>
</organism>
<feature type="coiled-coil region" evidence="1">
    <location>
        <begin position="32"/>
        <end position="87"/>
    </location>
</feature>
<keyword evidence="2" id="KW-0238">DNA-binding</keyword>
<dbReference type="EMBL" id="CAADAN010000036">
    <property type="protein sequence ID" value="VFD36778.1"/>
    <property type="molecule type" value="Genomic_DNA"/>
</dbReference>
<sequence length="140" mass="16720">MDNKFNEVITKYEVKKKQFLNTRVDSFTIKDIEILLNEIEILNSEITKTNDTIDTLNKNIKYLKYLNKKAKNIIKIYREELEEFKTKAFIPKRKKQQITQKDIDKIKKLSQDGLSYSKIQKITKWSKCTISKVINGYYDK</sequence>
<dbReference type="RefSeq" id="WP_074087221.1">
    <property type="nucleotide sequence ID" value="NZ_BIOW01000096.1"/>
</dbReference>
<comment type="caution">
    <text evidence="2">The sequence shown here is derived from an EMBL/GenBank/DDBJ whole genome shotgun (WGS) entry which is preliminary data.</text>
</comment>
<gene>
    <name evidence="2" type="ORF">SAMEA1402399_04192</name>
</gene>
<reference evidence="2 3" key="1">
    <citation type="submission" date="2019-02" db="EMBL/GenBank/DDBJ databases">
        <authorList>
            <consortium name="Pathogen Informatics"/>
        </authorList>
    </citation>
    <scope>NUCLEOTIDE SEQUENCE [LARGE SCALE GENOMIC DNA]</scope>
    <source>
        <strain evidence="3">clo34</strain>
    </source>
</reference>
<evidence type="ECO:0000313" key="3">
    <source>
        <dbReference type="Proteomes" id="UP000411588"/>
    </source>
</evidence>
<evidence type="ECO:0000313" key="2">
    <source>
        <dbReference type="EMBL" id="VFD36778.1"/>
    </source>
</evidence>
<dbReference type="AlphaFoldDB" id="A0AB74QHS3"/>
<accession>A0AB74QHS3</accession>
<dbReference type="GO" id="GO:0003677">
    <property type="term" value="F:DNA binding"/>
    <property type="evidence" value="ECO:0007669"/>
    <property type="project" value="UniProtKB-KW"/>
</dbReference>
<protein>
    <submittedName>
        <fullName evidence="2">DNA-binding protein</fullName>
    </submittedName>
</protein>